<comment type="caution">
    <text evidence="2">The sequence shown here is derived from an EMBL/GenBank/DDBJ whole genome shotgun (WGS) entry which is preliminary data.</text>
</comment>
<dbReference type="Proteomes" id="UP001066276">
    <property type="component" value="Chromosome 1_2"/>
</dbReference>
<dbReference type="EMBL" id="JANPWB010000002">
    <property type="protein sequence ID" value="KAJ1210031.1"/>
    <property type="molecule type" value="Genomic_DNA"/>
</dbReference>
<dbReference type="AlphaFoldDB" id="A0AAV7WBS1"/>
<reference evidence="2" key="1">
    <citation type="journal article" date="2022" name="bioRxiv">
        <title>Sequencing and chromosome-scale assembly of the giantPleurodeles waltlgenome.</title>
        <authorList>
            <person name="Brown T."/>
            <person name="Elewa A."/>
            <person name="Iarovenko S."/>
            <person name="Subramanian E."/>
            <person name="Araus A.J."/>
            <person name="Petzold A."/>
            <person name="Susuki M."/>
            <person name="Suzuki K.-i.T."/>
            <person name="Hayashi T."/>
            <person name="Toyoda A."/>
            <person name="Oliveira C."/>
            <person name="Osipova E."/>
            <person name="Leigh N.D."/>
            <person name="Simon A."/>
            <person name="Yun M.H."/>
        </authorList>
    </citation>
    <scope>NUCLEOTIDE SEQUENCE</scope>
    <source>
        <strain evidence="2">20211129_DDA</strain>
        <tissue evidence="2">Liver</tissue>
    </source>
</reference>
<name>A0AAV7WBS1_PLEWA</name>
<feature type="region of interest" description="Disordered" evidence="1">
    <location>
        <begin position="65"/>
        <end position="129"/>
    </location>
</feature>
<feature type="compositionally biased region" description="Low complexity" evidence="1">
    <location>
        <begin position="81"/>
        <end position="93"/>
    </location>
</feature>
<proteinExistence type="predicted"/>
<organism evidence="2 3">
    <name type="scientific">Pleurodeles waltl</name>
    <name type="common">Iberian ribbed newt</name>
    <dbReference type="NCBI Taxonomy" id="8319"/>
    <lineage>
        <taxon>Eukaryota</taxon>
        <taxon>Metazoa</taxon>
        <taxon>Chordata</taxon>
        <taxon>Craniata</taxon>
        <taxon>Vertebrata</taxon>
        <taxon>Euteleostomi</taxon>
        <taxon>Amphibia</taxon>
        <taxon>Batrachia</taxon>
        <taxon>Caudata</taxon>
        <taxon>Salamandroidea</taxon>
        <taxon>Salamandridae</taxon>
        <taxon>Pleurodelinae</taxon>
        <taxon>Pleurodeles</taxon>
    </lineage>
</organism>
<keyword evidence="3" id="KW-1185">Reference proteome</keyword>
<evidence type="ECO:0000313" key="3">
    <source>
        <dbReference type="Proteomes" id="UP001066276"/>
    </source>
</evidence>
<evidence type="ECO:0000313" key="2">
    <source>
        <dbReference type="EMBL" id="KAJ1210031.1"/>
    </source>
</evidence>
<protein>
    <submittedName>
        <fullName evidence="2">Uncharacterized protein</fullName>
    </submittedName>
</protein>
<evidence type="ECO:0000256" key="1">
    <source>
        <dbReference type="SAM" id="MobiDB-lite"/>
    </source>
</evidence>
<accession>A0AAV7WBS1</accession>
<gene>
    <name evidence="2" type="ORF">NDU88_005399</name>
</gene>
<sequence>MCVLAVHRAVVSIRSPETTTSKAIIPDQGSIPLEPVEGALKRPLSSADILDNIAASVMQDHGYDVYSSWDTSDTGREASSKPEGVSSPSPSSDSDQEQDDPKPTGKRKRKSHNVKERSSSLPNLSFDPESIIQPRSSEWLPCEEVAQYVQDHIRKGFDRDVRGRG</sequence>